<protein>
    <recommendedName>
        <fullName evidence="3">Transposase, YhgA-like</fullName>
    </recommendedName>
</protein>
<accession>A0A444J5I6</accession>
<evidence type="ECO:0000313" key="1">
    <source>
        <dbReference type="EMBL" id="RWX48354.1"/>
    </source>
</evidence>
<proteinExistence type="predicted"/>
<evidence type="ECO:0000313" key="2">
    <source>
        <dbReference type="Proteomes" id="UP000288086"/>
    </source>
</evidence>
<dbReference type="AlphaFoldDB" id="A0A444J5I6"/>
<dbReference type="EMBL" id="MTKP01000164">
    <property type="protein sequence ID" value="RWX48354.1"/>
    <property type="molecule type" value="Genomic_DNA"/>
</dbReference>
<evidence type="ECO:0008006" key="3">
    <source>
        <dbReference type="Google" id="ProtNLM"/>
    </source>
</evidence>
<reference evidence="1 2" key="1">
    <citation type="submission" date="2017-01" db="EMBL/GenBank/DDBJ databases">
        <title>The cable genome- insights into the physiology and evolution of filamentous bacteria capable of sulfide oxidation via long distance electron transfer.</title>
        <authorList>
            <person name="Schreiber L."/>
            <person name="Bjerg J.T."/>
            <person name="Boggild A."/>
            <person name="Van De Vossenberg J."/>
            <person name="Meysman F."/>
            <person name="Nielsen L.P."/>
            <person name="Schramm A."/>
            <person name="Kjeldsen K.U."/>
        </authorList>
    </citation>
    <scope>NUCLEOTIDE SEQUENCE [LARGE SCALE GENOMIC DNA]</scope>
    <source>
        <strain evidence="1">A1</strain>
    </source>
</reference>
<keyword evidence="2" id="KW-1185">Reference proteome</keyword>
<sequence>MTESTWTAGMMEGEKKGIEKGRKSVALNLLQSGVLDVEKIAEMTGLTLEEIQGLRAE</sequence>
<name>A0A444J5I6_9BACT</name>
<dbReference type="Proteomes" id="UP000288086">
    <property type="component" value="Unassembled WGS sequence"/>
</dbReference>
<gene>
    <name evidence="1" type="ORF">VT98_11643</name>
</gene>
<organism evidence="1 2">
    <name type="scientific">Candidatus Electrothrix communis</name>
    <dbReference type="NCBI Taxonomy" id="1859133"/>
    <lineage>
        <taxon>Bacteria</taxon>
        <taxon>Pseudomonadati</taxon>
        <taxon>Thermodesulfobacteriota</taxon>
        <taxon>Desulfobulbia</taxon>
        <taxon>Desulfobulbales</taxon>
        <taxon>Desulfobulbaceae</taxon>
        <taxon>Candidatus Electrothrix</taxon>
    </lineage>
</organism>
<comment type="caution">
    <text evidence="1">The sequence shown here is derived from an EMBL/GenBank/DDBJ whole genome shotgun (WGS) entry which is preliminary data.</text>
</comment>